<evidence type="ECO:0000256" key="5">
    <source>
        <dbReference type="ARBA" id="ARBA00001954"/>
    </source>
</evidence>
<name>A0A2Z3H0I1_9BACT</name>
<dbReference type="NCBIfam" id="TIGR01163">
    <property type="entry name" value="rpe"/>
    <property type="match status" value="1"/>
</dbReference>
<comment type="pathway">
    <text evidence="10">Carbohydrate degradation.</text>
</comment>
<dbReference type="NCBIfam" id="NF004076">
    <property type="entry name" value="PRK05581.1-4"/>
    <property type="match status" value="1"/>
</dbReference>
<feature type="binding site" evidence="10 13">
    <location>
        <position position="173"/>
    </location>
    <ligand>
        <name>a divalent metal cation</name>
        <dbReference type="ChEBI" id="CHEBI:60240"/>
    </ligand>
</feature>
<keyword evidence="13" id="KW-0862">Zinc</keyword>
<evidence type="ECO:0000256" key="10">
    <source>
        <dbReference type="HAMAP-Rule" id="MF_02227"/>
    </source>
</evidence>
<feature type="active site" description="Proton donor" evidence="10 12">
    <location>
        <position position="173"/>
    </location>
</feature>
<dbReference type="InterPro" id="IPR000056">
    <property type="entry name" value="Ribul_P_3_epim-like"/>
</dbReference>
<evidence type="ECO:0000256" key="9">
    <source>
        <dbReference type="ARBA" id="ARBA00023235"/>
    </source>
</evidence>
<dbReference type="EC" id="5.1.3.1" evidence="7 10"/>
<evidence type="ECO:0000256" key="13">
    <source>
        <dbReference type="PIRSR" id="PIRSR001461-2"/>
    </source>
</evidence>
<reference evidence="15 16" key="1">
    <citation type="submission" date="2018-01" db="EMBL/GenBank/DDBJ databases">
        <title>G. obscuriglobus.</title>
        <authorList>
            <person name="Franke J."/>
            <person name="Blomberg W."/>
            <person name="Selmecki A."/>
        </authorList>
    </citation>
    <scope>NUCLEOTIDE SEQUENCE [LARGE SCALE GENOMIC DNA]</scope>
    <source>
        <strain evidence="15 16">DSM 5831</strain>
    </source>
</reference>
<comment type="function">
    <text evidence="10">Catalyzes the reversible epimerization of D-ribulose 5-phosphate to D-xylulose 5-phosphate.</text>
</comment>
<dbReference type="CDD" id="cd00429">
    <property type="entry name" value="RPE"/>
    <property type="match status" value="1"/>
</dbReference>
<dbReference type="OrthoDB" id="1645589at2"/>
<organism evidence="15 16">
    <name type="scientific">Gemmata obscuriglobus</name>
    <dbReference type="NCBI Taxonomy" id="114"/>
    <lineage>
        <taxon>Bacteria</taxon>
        <taxon>Pseudomonadati</taxon>
        <taxon>Planctomycetota</taxon>
        <taxon>Planctomycetia</taxon>
        <taxon>Gemmatales</taxon>
        <taxon>Gemmataceae</taxon>
        <taxon>Gemmata</taxon>
    </lineage>
</organism>
<keyword evidence="8 10" id="KW-0479">Metal-binding</keyword>
<evidence type="ECO:0000256" key="2">
    <source>
        <dbReference type="ARBA" id="ARBA00001936"/>
    </source>
</evidence>
<dbReference type="FunFam" id="3.20.20.70:FF:000004">
    <property type="entry name" value="Ribulose-phosphate 3-epimerase"/>
    <property type="match status" value="1"/>
</dbReference>
<dbReference type="EMBL" id="CP025958">
    <property type="protein sequence ID" value="AWM39228.1"/>
    <property type="molecule type" value="Genomic_DNA"/>
</dbReference>
<comment type="cofactor">
    <cofactor evidence="2">
        <name>Mn(2+)</name>
        <dbReference type="ChEBI" id="CHEBI:29035"/>
    </cofactor>
</comment>
<accession>A0A2Z3H0I1</accession>
<dbReference type="Gene3D" id="3.20.20.70">
    <property type="entry name" value="Aldolase class I"/>
    <property type="match status" value="1"/>
</dbReference>
<dbReference type="GO" id="GO:0019323">
    <property type="term" value="P:pentose catabolic process"/>
    <property type="evidence" value="ECO:0007669"/>
    <property type="project" value="UniProtKB-UniRule"/>
</dbReference>
<dbReference type="InterPro" id="IPR013785">
    <property type="entry name" value="Aldolase_TIM"/>
</dbReference>
<dbReference type="RefSeq" id="WP_010045981.1">
    <property type="nucleotide sequence ID" value="NZ_CP025958.1"/>
</dbReference>
<comment type="cofactor">
    <cofactor evidence="3">
        <name>Co(2+)</name>
        <dbReference type="ChEBI" id="CHEBI:48828"/>
    </cofactor>
</comment>
<proteinExistence type="inferred from homology"/>
<keyword evidence="9 10" id="KW-0413">Isomerase</keyword>
<dbReference type="InterPro" id="IPR026019">
    <property type="entry name" value="Ribul_P_3_epim"/>
</dbReference>
<keyword evidence="10 11" id="KW-0119">Carbohydrate metabolism</keyword>
<dbReference type="GO" id="GO:0006098">
    <property type="term" value="P:pentose-phosphate shunt"/>
    <property type="evidence" value="ECO:0007669"/>
    <property type="project" value="UniProtKB-UniRule"/>
</dbReference>
<dbReference type="InterPro" id="IPR011060">
    <property type="entry name" value="RibuloseP-bd_barrel"/>
</dbReference>
<dbReference type="GO" id="GO:0046872">
    <property type="term" value="F:metal ion binding"/>
    <property type="evidence" value="ECO:0007669"/>
    <property type="project" value="UniProtKB-UniRule"/>
</dbReference>
<dbReference type="GO" id="GO:0004750">
    <property type="term" value="F:D-ribulose-phosphate 3-epimerase activity"/>
    <property type="evidence" value="ECO:0007669"/>
    <property type="project" value="UniProtKB-UniRule"/>
</dbReference>
<feature type="binding site" evidence="10 13">
    <location>
        <position position="32"/>
    </location>
    <ligand>
        <name>a divalent metal cation</name>
        <dbReference type="ChEBI" id="CHEBI:60240"/>
    </ligand>
</feature>
<dbReference type="Proteomes" id="UP000245802">
    <property type="component" value="Chromosome"/>
</dbReference>
<feature type="binding site" evidence="10">
    <location>
        <begin position="173"/>
        <end position="175"/>
    </location>
    <ligand>
        <name>substrate</name>
    </ligand>
</feature>
<dbReference type="AlphaFoldDB" id="A0A2Z3H0I1"/>
<dbReference type="PROSITE" id="PS01085">
    <property type="entry name" value="RIBUL_P_3_EPIMER_1"/>
    <property type="match status" value="1"/>
</dbReference>
<feature type="binding site" evidence="10 14">
    <location>
        <position position="63"/>
    </location>
    <ligand>
        <name>substrate</name>
    </ligand>
</feature>
<dbReference type="SUPFAM" id="SSF51366">
    <property type="entry name" value="Ribulose-phoshate binding barrel"/>
    <property type="match status" value="1"/>
</dbReference>
<keyword evidence="16" id="KW-1185">Reference proteome</keyword>
<dbReference type="PIRSF" id="PIRSF001461">
    <property type="entry name" value="RPE"/>
    <property type="match status" value="1"/>
</dbReference>
<dbReference type="Pfam" id="PF00834">
    <property type="entry name" value="Ribul_P_3_epim"/>
    <property type="match status" value="1"/>
</dbReference>
<sequence length="218" mass="23022">MIAPSILAADFSKLGELVREVTKAGADRIHVDVMDGHFVPNLSMGAVVVEGLRPVTTIPLEVHLMVEDPGRFLDGFVKAGADTLIVHLEVLPDPRPMVEHIKKALGKKVGLAFNPDMPVERIEPYLKDIDLALCMTVFPGFGGQAFIPESLERLRKLKALIGAHNPACEIEVDGGIGAKTIADCAAAGANVFVAGSAVFGAKQGPAAAMKDLIALAKQ</sequence>
<comment type="cofactor">
    <cofactor evidence="5">
        <name>Fe(2+)</name>
        <dbReference type="ChEBI" id="CHEBI:29033"/>
    </cofactor>
</comment>
<feature type="binding site" evidence="10 14">
    <location>
        <begin position="195"/>
        <end position="196"/>
    </location>
    <ligand>
        <name>substrate</name>
    </ligand>
</feature>
<dbReference type="GO" id="GO:0005737">
    <property type="term" value="C:cytoplasm"/>
    <property type="evidence" value="ECO:0007669"/>
    <property type="project" value="UniProtKB-ARBA"/>
</dbReference>
<evidence type="ECO:0000256" key="4">
    <source>
        <dbReference type="ARBA" id="ARBA00001947"/>
    </source>
</evidence>
<feature type="binding site" evidence="10 13">
    <location>
        <position position="30"/>
    </location>
    <ligand>
        <name>a divalent metal cation</name>
        <dbReference type="ChEBI" id="CHEBI:60240"/>
    </ligand>
</feature>
<dbReference type="PANTHER" id="PTHR11749">
    <property type="entry name" value="RIBULOSE-5-PHOSPHATE-3-EPIMERASE"/>
    <property type="match status" value="1"/>
</dbReference>
<evidence type="ECO:0000256" key="8">
    <source>
        <dbReference type="ARBA" id="ARBA00022723"/>
    </source>
</evidence>
<evidence type="ECO:0000256" key="6">
    <source>
        <dbReference type="ARBA" id="ARBA00009541"/>
    </source>
</evidence>
<comment type="catalytic activity">
    <reaction evidence="1 10 11">
        <text>D-ribulose 5-phosphate = D-xylulose 5-phosphate</text>
        <dbReference type="Rhea" id="RHEA:13677"/>
        <dbReference type="ChEBI" id="CHEBI:57737"/>
        <dbReference type="ChEBI" id="CHEBI:58121"/>
        <dbReference type="EC" id="5.1.3.1"/>
    </reaction>
</comment>
<gene>
    <name evidence="10 15" type="primary">rpe</name>
    <name evidence="15" type="ORF">C1280_21060</name>
</gene>
<comment type="similarity">
    <text evidence="6 10 11">Belongs to the ribulose-phosphate 3-epimerase family.</text>
</comment>
<feature type="binding site" evidence="10 13">
    <location>
        <position position="63"/>
    </location>
    <ligand>
        <name>a divalent metal cation</name>
        <dbReference type="ChEBI" id="CHEBI:60240"/>
    </ligand>
</feature>
<evidence type="ECO:0000313" key="16">
    <source>
        <dbReference type="Proteomes" id="UP000245802"/>
    </source>
</evidence>
<feature type="binding site" evidence="10 14">
    <location>
        <position position="5"/>
    </location>
    <ligand>
        <name>substrate</name>
    </ligand>
</feature>
<evidence type="ECO:0000256" key="3">
    <source>
        <dbReference type="ARBA" id="ARBA00001941"/>
    </source>
</evidence>
<evidence type="ECO:0000256" key="12">
    <source>
        <dbReference type="PIRSR" id="PIRSR001461-1"/>
    </source>
</evidence>
<feature type="binding site" evidence="10 14">
    <location>
        <begin position="140"/>
        <end position="143"/>
    </location>
    <ligand>
        <name>substrate</name>
    </ligand>
</feature>
<evidence type="ECO:0000256" key="14">
    <source>
        <dbReference type="PIRSR" id="PIRSR001461-3"/>
    </source>
</evidence>
<evidence type="ECO:0000256" key="1">
    <source>
        <dbReference type="ARBA" id="ARBA00001782"/>
    </source>
</evidence>
<dbReference type="KEGG" id="gog:C1280_21060"/>
<evidence type="ECO:0000256" key="7">
    <source>
        <dbReference type="ARBA" id="ARBA00013188"/>
    </source>
</evidence>
<keyword evidence="13" id="KW-0464">Manganese</keyword>
<protein>
    <recommendedName>
        <fullName evidence="7 10">Ribulose-phosphate 3-epimerase</fullName>
        <ecNumber evidence="7 10">5.1.3.1</ecNumber>
    </recommendedName>
</protein>
<comment type="cofactor">
    <cofactor evidence="10 13">
        <name>a divalent metal cation</name>
        <dbReference type="ChEBI" id="CHEBI:60240"/>
    </cofactor>
    <text evidence="10 13">Binds 1 divalent metal cation per subunit.</text>
</comment>
<comment type="cofactor">
    <cofactor evidence="4">
        <name>Zn(2+)</name>
        <dbReference type="ChEBI" id="CHEBI:29105"/>
    </cofactor>
</comment>
<keyword evidence="13" id="KW-0170">Cobalt</keyword>
<feature type="active site" description="Proton acceptor" evidence="10 12">
    <location>
        <position position="32"/>
    </location>
</feature>
<dbReference type="HAMAP" id="MF_02227">
    <property type="entry name" value="RPE"/>
    <property type="match status" value="1"/>
</dbReference>
<evidence type="ECO:0000313" key="15">
    <source>
        <dbReference type="EMBL" id="AWM39228.1"/>
    </source>
</evidence>
<evidence type="ECO:0000256" key="11">
    <source>
        <dbReference type="PIRNR" id="PIRNR001461"/>
    </source>
</evidence>
<feature type="binding site" evidence="14">
    <location>
        <position position="175"/>
    </location>
    <ligand>
        <name>substrate</name>
    </ligand>
</feature>